<evidence type="ECO:0000259" key="15">
    <source>
        <dbReference type="Pfam" id="PF01488"/>
    </source>
</evidence>
<feature type="binding site" evidence="8 10">
    <location>
        <begin position="115"/>
        <end position="117"/>
    </location>
    <ligand>
        <name>substrate</name>
    </ligand>
</feature>
<feature type="site" description="Important for activity" evidence="8 12">
    <location>
        <position position="100"/>
    </location>
</feature>
<proteinExistence type="inferred from homology"/>
<dbReference type="PANTHER" id="PTHR43013:SF1">
    <property type="entry name" value="GLUTAMYL-TRNA REDUCTASE"/>
    <property type="match status" value="1"/>
</dbReference>
<evidence type="ECO:0000256" key="10">
    <source>
        <dbReference type="PIRSR" id="PIRSR000445-2"/>
    </source>
</evidence>
<feature type="binding site" evidence="8 10">
    <location>
        <position position="110"/>
    </location>
    <ligand>
        <name>substrate</name>
    </ligand>
</feature>
<dbReference type="PANTHER" id="PTHR43013">
    <property type="entry name" value="GLUTAMYL-TRNA REDUCTASE"/>
    <property type="match status" value="1"/>
</dbReference>
<dbReference type="InterPro" id="IPR036291">
    <property type="entry name" value="NAD(P)-bd_dom_sf"/>
</dbReference>
<dbReference type="Gene3D" id="3.40.50.720">
    <property type="entry name" value="NAD(P)-binding Rossmann-like Domain"/>
    <property type="match status" value="1"/>
</dbReference>
<dbReference type="PROSITE" id="PS00747">
    <property type="entry name" value="GLUTR"/>
    <property type="match status" value="1"/>
</dbReference>
<dbReference type="EMBL" id="LSDK01000121">
    <property type="protein sequence ID" value="KXB74476.1"/>
    <property type="molecule type" value="Genomic_DNA"/>
</dbReference>
<comment type="catalytic activity">
    <reaction evidence="7 8 13">
        <text>(S)-4-amino-5-oxopentanoate + tRNA(Glu) + NADP(+) = L-glutamyl-tRNA(Glu) + NADPH + H(+)</text>
        <dbReference type="Rhea" id="RHEA:12344"/>
        <dbReference type="Rhea" id="RHEA-COMP:9663"/>
        <dbReference type="Rhea" id="RHEA-COMP:9680"/>
        <dbReference type="ChEBI" id="CHEBI:15378"/>
        <dbReference type="ChEBI" id="CHEBI:57501"/>
        <dbReference type="ChEBI" id="CHEBI:57783"/>
        <dbReference type="ChEBI" id="CHEBI:58349"/>
        <dbReference type="ChEBI" id="CHEBI:78442"/>
        <dbReference type="ChEBI" id="CHEBI:78520"/>
        <dbReference type="EC" id="1.2.1.70"/>
    </reaction>
</comment>
<comment type="similarity">
    <text evidence="2 8 13">Belongs to the glutamyl-tRNA reductase family.</text>
</comment>
<dbReference type="InterPro" id="IPR036343">
    <property type="entry name" value="GluRdtase_N_sf"/>
</dbReference>
<dbReference type="HAMAP" id="MF_00087">
    <property type="entry name" value="Glu_tRNA_reductase"/>
    <property type="match status" value="1"/>
</dbReference>
<dbReference type="InterPro" id="IPR018214">
    <property type="entry name" value="GluRdtase_CS"/>
</dbReference>
<feature type="binding site" evidence="8 11">
    <location>
        <begin position="190"/>
        <end position="195"/>
    </location>
    <ligand>
        <name>NADP(+)</name>
        <dbReference type="ChEBI" id="CHEBI:58349"/>
    </ligand>
</feature>
<evidence type="ECO:0000256" key="13">
    <source>
        <dbReference type="RuleBase" id="RU000584"/>
    </source>
</evidence>
<evidence type="ECO:0000259" key="14">
    <source>
        <dbReference type="Pfam" id="PF00745"/>
    </source>
</evidence>
<evidence type="ECO:0000256" key="5">
    <source>
        <dbReference type="ARBA" id="ARBA00023002"/>
    </source>
</evidence>
<dbReference type="InterPro" id="IPR015896">
    <property type="entry name" value="4pyrrol_synth_GluRdtase_dimer"/>
</dbReference>
<evidence type="ECO:0000256" key="7">
    <source>
        <dbReference type="ARBA" id="ARBA00047464"/>
    </source>
</evidence>
<feature type="domain" description="Tetrapyrrole biosynthesis glutamyl-tRNA reductase dimerisation" evidence="14">
    <location>
        <begin position="318"/>
        <end position="411"/>
    </location>
</feature>
<comment type="miscellaneous">
    <text evidence="8">During catalysis, the active site Cys acts as a nucleophile attacking the alpha-carbonyl group of tRNA-bound glutamate with the formation of a thioester intermediate between enzyme and glutamate, and the concomitant release of tRNA(Glu). The thioester intermediate is finally reduced by direct hydride transfer from NADPH, to form the product GSA.</text>
</comment>
<evidence type="ECO:0000256" key="6">
    <source>
        <dbReference type="ARBA" id="ARBA00023244"/>
    </source>
</evidence>
<dbReference type="GO" id="GO:0050661">
    <property type="term" value="F:NADP binding"/>
    <property type="evidence" value="ECO:0007669"/>
    <property type="project" value="InterPro"/>
</dbReference>
<dbReference type="OrthoDB" id="9795543at2"/>
<dbReference type="RefSeq" id="WP_060935805.1">
    <property type="nucleotide sequence ID" value="NZ_KQ960462.1"/>
</dbReference>
<evidence type="ECO:0000256" key="2">
    <source>
        <dbReference type="ARBA" id="ARBA00005916"/>
    </source>
</evidence>
<dbReference type="PATRIC" id="fig|322095.3.peg.1660"/>
<comment type="subunit">
    <text evidence="8">Homodimer.</text>
</comment>
<evidence type="ECO:0000256" key="8">
    <source>
        <dbReference type="HAMAP-Rule" id="MF_00087"/>
    </source>
</evidence>
<evidence type="ECO:0000256" key="4">
    <source>
        <dbReference type="ARBA" id="ARBA00022857"/>
    </source>
</evidence>
<accession>A0A134B3F5</accession>
<dbReference type="Pfam" id="PF05201">
    <property type="entry name" value="GlutR_N"/>
    <property type="match status" value="1"/>
</dbReference>
<dbReference type="GO" id="GO:0008883">
    <property type="term" value="F:glutamyl-tRNA reductase activity"/>
    <property type="evidence" value="ECO:0007669"/>
    <property type="project" value="UniProtKB-UniRule"/>
</dbReference>
<keyword evidence="6 8" id="KW-0627">Porphyrin biosynthesis</keyword>
<dbReference type="NCBIfam" id="TIGR01035">
    <property type="entry name" value="hemA"/>
    <property type="match status" value="1"/>
</dbReference>
<evidence type="ECO:0000256" key="9">
    <source>
        <dbReference type="PIRSR" id="PIRSR000445-1"/>
    </source>
</evidence>
<protein>
    <recommendedName>
        <fullName evidence="3 8">Glutamyl-tRNA reductase</fullName>
        <shortName evidence="8">GluTR</shortName>
        <ecNumber evidence="3 8">1.2.1.70</ecNumber>
    </recommendedName>
</protein>
<feature type="binding site" evidence="8 10">
    <location>
        <position position="121"/>
    </location>
    <ligand>
        <name>substrate</name>
    </ligand>
</feature>
<comment type="pathway">
    <text evidence="1 8 13">Porphyrin-containing compound metabolism; protoporphyrin-IX biosynthesis; 5-aminolevulinate from L-glutamyl-tRNA(Glu): step 1/2.</text>
</comment>
<keyword evidence="4 8" id="KW-0521">NADP</keyword>
<evidence type="ECO:0000256" key="1">
    <source>
        <dbReference type="ARBA" id="ARBA00005059"/>
    </source>
</evidence>
<dbReference type="Proteomes" id="UP000070224">
    <property type="component" value="Unassembled WGS sequence"/>
</dbReference>
<evidence type="ECO:0000313" key="17">
    <source>
        <dbReference type="EMBL" id="KXB74476.1"/>
    </source>
</evidence>
<dbReference type="InterPro" id="IPR006151">
    <property type="entry name" value="Shikm_DH/Glu-tRNA_Rdtase"/>
</dbReference>
<evidence type="ECO:0000256" key="3">
    <source>
        <dbReference type="ARBA" id="ARBA00012970"/>
    </source>
</evidence>
<dbReference type="Pfam" id="PF01488">
    <property type="entry name" value="Shikimate_DH"/>
    <property type="match status" value="1"/>
</dbReference>
<sequence>MIGLISINHKTASLSRREQFALGEEEAVQLISQWQGEQGLLGGFVLSTCNRLEIYYEAPNQVTPELESTLIRSLYRFKRIRHSGDESIFTTLHHTEAIRHLFRLACGLESMVLGETQILGQLKEAYRRATTHEQSTAVISRLCHRAFETAKKVRSEYLLSATPISAGTAAVDYLRQRIANFSEQPVLILGAGQMAEVIAHRLQELQHPMVSIYNRTRERAIAFAEKHQIPSVYSDDHLPQALTTSPITFVATSSLTPIITEELLVHIPQGERYFFDMAVPRNVDPSLDEVPHLHLYTIDDLRSQQYLSGEELHQHEEIRGYIQSMVQDFLQWCDAAEVRQTIGLIQQVSHQLLDKELSALPHDLSEEERKLISHWDEHLRTTYTTAIVSALRELSETTGLKTYSKTLLQLFTHIQGKLPPHDS</sequence>
<gene>
    <name evidence="8" type="primary">hemA</name>
    <name evidence="17" type="ORF">HMPREF3185_01684</name>
</gene>
<dbReference type="UniPathway" id="UPA00251">
    <property type="reaction ID" value="UER00316"/>
</dbReference>
<feature type="domain" description="Quinate/shikimate 5-dehydrogenase/glutamyl-tRNA reductase" evidence="15">
    <location>
        <begin position="176"/>
        <end position="302"/>
    </location>
</feature>
<dbReference type="InterPro" id="IPR000343">
    <property type="entry name" value="4pyrrol_synth_GluRdtase"/>
</dbReference>
<comment type="caution">
    <text evidence="17">The sequence shown here is derived from an EMBL/GenBank/DDBJ whole genome shotgun (WGS) entry which is preliminary data.</text>
</comment>
<dbReference type="EC" id="1.2.1.70" evidence="3 8"/>
<dbReference type="Gene3D" id="3.30.460.30">
    <property type="entry name" value="Glutamyl-tRNA reductase, N-terminal domain"/>
    <property type="match status" value="1"/>
</dbReference>
<evidence type="ECO:0000259" key="16">
    <source>
        <dbReference type="Pfam" id="PF05201"/>
    </source>
</evidence>
<dbReference type="FunFam" id="3.30.460.30:FF:000001">
    <property type="entry name" value="Glutamyl-tRNA reductase"/>
    <property type="match status" value="1"/>
</dbReference>
<dbReference type="InterPro" id="IPR015895">
    <property type="entry name" value="4pyrrol_synth_GluRdtase_N"/>
</dbReference>
<organism evidence="17 18">
    <name type="scientific">Porphyromonas somerae</name>
    <dbReference type="NCBI Taxonomy" id="322095"/>
    <lineage>
        <taxon>Bacteria</taxon>
        <taxon>Pseudomonadati</taxon>
        <taxon>Bacteroidota</taxon>
        <taxon>Bacteroidia</taxon>
        <taxon>Bacteroidales</taxon>
        <taxon>Porphyromonadaceae</taxon>
        <taxon>Porphyromonas</taxon>
    </lineage>
</organism>
<dbReference type="STRING" id="322095.HMPREF3185_01684"/>
<keyword evidence="18" id="KW-1185">Reference proteome</keyword>
<keyword evidence="5 8" id="KW-0560">Oxidoreductase</keyword>
<feature type="domain" description="Glutamyl-tRNA reductase N-terminal" evidence="16">
    <location>
        <begin position="5"/>
        <end position="156"/>
    </location>
</feature>
<dbReference type="SUPFAM" id="SSF51735">
    <property type="entry name" value="NAD(P)-binding Rossmann-fold domains"/>
    <property type="match status" value="1"/>
</dbReference>
<comment type="function">
    <text evidence="8">Catalyzes the NADPH-dependent reduction of glutamyl-tRNA(Glu) to glutamate 1-semialdehyde (GSA).</text>
</comment>
<dbReference type="GO" id="GO:0019353">
    <property type="term" value="P:protoporphyrinogen IX biosynthetic process from glutamate"/>
    <property type="evidence" value="ECO:0007669"/>
    <property type="project" value="TreeGrafter"/>
</dbReference>
<evidence type="ECO:0000256" key="11">
    <source>
        <dbReference type="PIRSR" id="PIRSR000445-3"/>
    </source>
</evidence>
<dbReference type="PIRSF" id="PIRSF000445">
    <property type="entry name" value="4pyrrol_synth_GluRdtase"/>
    <property type="match status" value="1"/>
</dbReference>
<dbReference type="CDD" id="cd05213">
    <property type="entry name" value="NAD_bind_Glutamyl_tRNA_reduct"/>
    <property type="match status" value="1"/>
</dbReference>
<dbReference type="SUPFAM" id="SSF69742">
    <property type="entry name" value="Glutamyl tRNA-reductase catalytic, N-terminal domain"/>
    <property type="match status" value="1"/>
</dbReference>
<comment type="domain">
    <text evidence="8">Possesses an unusual extended V-shaped dimeric structure with each monomer consisting of three distinct domains arranged along a curved 'spinal' alpha-helix. The N-terminal catalytic domain specifically recognizes the glutamate moiety of the substrate. The second domain is the NADPH-binding domain, and the third C-terminal domain is responsible for dimerization.</text>
</comment>
<reference evidence="18" key="1">
    <citation type="submission" date="2016-01" db="EMBL/GenBank/DDBJ databases">
        <authorList>
            <person name="Mitreva M."/>
            <person name="Pepin K.H."/>
            <person name="Mihindukulasuriya K.A."/>
            <person name="Fulton R."/>
            <person name="Fronick C."/>
            <person name="O'Laughlin M."/>
            <person name="Miner T."/>
            <person name="Herter B."/>
            <person name="Rosa B.A."/>
            <person name="Cordes M."/>
            <person name="Tomlinson C."/>
            <person name="Wollam A."/>
            <person name="Palsikar V.B."/>
            <person name="Mardis E.R."/>
            <person name="Wilson R.K."/>
        </authorList>
    </citation>
    <scope>NUCLEOTIDE SEQUENCE [LARGE SCALE GENOMIC DNA]</scope>
    <source>
        <strain evidence="18">KA00683</strain>
    </source>
</reference>
<name>A0A134B3F5_9PORP</name>
<evidence type="ECO:0000313" key="18">
    <source>
        <dbReference type="Proteomes" id="UP000070224"/>
    </source>
</evidence>
<dbReference type="Pfam" id="PF00745">
    <property type="entry name" value="GlutR_dimer"/>
    <property type="match status" value="1"/>
</dbReference>
<dbReference type="AlphaFoldDB" id="A0A134B3F5"/>
<evidence type="ECO:0000256" key="12">
    <source>
        <dbReference type="PIRSR" id="PIRSR000445-4"/>
    </source>
</evidence>
<feature type="active site" description="Nucleophile" evidence="8 9">
    <location>
        <position position="49"/>
    </location>
</feature>
<feature type="binding site" evidence="8 10">
    <location>
        <begin position="48"/>
        <end position="51"/>
    </location>
    <ligand>
        <name>substrate</name>
    </ligand>
</feature>